<dbReference type="PANTHER" id="PTHR15853">
    <property type="entry name" value="THIOREDOXIN-RELATED"/>
    <property type="match status" value="1"/>
</dbReference>
<dbReference type="Gene3D" id="3.40.30.10">
    <property type="entry name" value="Glutaredoxin"/>
    <property type="match status" value="1"/>
</dbReference>
<keyword evidence="4" id="KW-1185">Reference proteome</keyword>
<protein>
    <submittedName>
        <fullName evidence="3">Thioredoxin-related transmembrane protein 2-B</fullName>
    </submittedName>
</protein>
<comment type="caution">
    <text evidence="3">The sequence shown here is derived from an EMBL/GenBank/DDBJ whole genome shotgun (WGS) entry which is preliminary data.</text>
</comment>
<reference evidence="3 4" key="1">
    <citation type="submission" date="2022-01" db="EMBL/GenBank/DDBJ databases">
        <title>A high-quality chromosome-level genome assembly of rohu carp, Labeo rohita.</title>
        <authorList>
            <person name="Arick M.A. II"/>
            <person name="Hsu C.-Y."/>
            <person name="Magbanua Z."/>
            <person name="Pechanova O."/>
            <person name="Grover C."/>
            <person name="Miller E."/>
            <person name="Thrash A."/>
            <person name="Ezzel L."/>
            <person name="Alam S."/>
            <person name="Benzie J."/>
            <person name="Hamilton M."/>
            <person name="Karsi A."/>
            <person name="Lawrence M.L."/>
            <person name="Peterson D.G."/>
        </authorList>
    </citation>
    <scope>NUCLEOTIDE SEQUENCE [LARGE SCALE GENOMIC DNA]</scope>
    <source>
        <strain evidence="4">BAU-BD-2019</strain>
        <tissue evidence="3">Blood</tissue>
    </source>
</reference>
<gene>
    <name evidence="3" type="ORF">H4Q32_004992</name>
</gene>
<evidence type="ECO:0000256" key="2">
    <source>
        <dbReference type="SAM" id="Phobius"/>
    </source>
</evidence>
<evidence type="ECO:0000256" key="1">
    <source>
        <dbReference type="SAM" id="MobiDB-lite"/>
    </source>
</evidence>
<proteinExistence type="predicted"/>
<accession>A0ABQ8MZP3</accession>
<feature type="transmembrane region" description="Helical" evidence="2">
    <location>
        <begin position="20"/>
        <end position="39"/>
    </location>
</feature>
<evidence type="ECO:0000313" key="4">
    <source>
        <dbReference type="Proteomes" id="UP000830375"/>
    </source>
</evidence>
<name>A0ABQ8MZP3_LABRO</name>
<evidence type="ECO:0000313" key="3">
    <source>
        <dbReference type="EMBL" id="KAI2668300.1"/>
    </source>
</evidence>
<keyword evidence="2" id="KW-1133">Transmembrane helix</keyword>
<dbReference type="Proteomes" id="UP000830375">
    <property type="component" value="Unassembled WGS sequence"/>
</dbReference>
<keyword evidence="2" id="KW-0472">Membrane</keyword>
<keyword evidence="2 3" id="KW-0812">Transmembrane</keyword>
<dbReference type="EMBL" id="JACTAM010000001">
    <property type="protein sequence ID" value="KAI2668300.1"/>
    <property type="molecule type" value="Genomic_DNA"/>
</dbReference>
<dbReference type="InterPro" id="IPR039101">
    <property type="entry name" value="TMX2"/>
</dbReference>
<dbReference type="PANTHER" id="PTHR15853:SF0">
    <property type="entry name" value="THIOREDOXIN-RELATED TRANSMEMBRANE PROTEIN 2"/>
    <property type="match status" value="1"/>
</dbReference>
<feature type="region of interest" description="Disordered" evidence="1">
    <location>
        <begin position="182"/>
        <end position="222"/>
    </location>
</feature>
<organism evidence="3 4">
    <name type="scientific">Labeo rohita</name>
    <name type="common">Indian major carp</name>
    <name type="synonym">Cyprinus rohita</name>
    <dbReference type="NCBI Taxonomy" id="84645"/>
    <lineage>
        <taxon>Eukaryota</taxon>
        <taxon>Metazoa</taxon>
        <taxon>Chordata</taxon>
        <taxon>Craniata</taxon>
        <taxon>Vertebrata</taxon>
        <taxon>Euteleostomi</taxon>
        <taxon>Actinopterygii</taxon>
        <taxon>Neopterygii</taxon>
        <taxon>Teleostei</taxon>
        <taxon>Ostariophysi</taxon>
        <taxon>Cypriniformes</taxon>
        <taxon>Cyprinidae</taxon>
        <taxon>Labeoninae</taxon>
        <taxon>Labeonini</taxon>
        <taxon>Labeo</taxon>
    </lineage>
</organism>
<sequence>MALLTPLFAFLYHLPQVYKWLLKPYYIASLFMCMAFLLIRKTPGICEHLSTQREDGNSCDFDWREVEILMFLSAIVMMKNRRAITIEQHVGNIILFCKVANVILFFRLDIRLGLLYLTLYRVSTSPLSKQLPSLVLFQGGKEIMRRPQVDKKGRAVSWTFTEENIIREFNLNELYQKSKKLGKTKGEKFERPTESVFSPVPEEEEPEAETITAMDTESKKDK</sequence>
<feature type="compositionally biased region" description="Basic and acidic residues" evidence="1">
    <location>
        <begin position="184"/>
        <end position="193"/>
    </location>
</feature>